<feature type="region of interest" description="Disordered" evidence="7">
    <location>
        <begin position="426"/>
        <end position="456"/>
    </location>
</feature>
<reference evidence="15" key="1">
    <citation type="submission" date="2025-08" db="UniProtKB">
        <authorList>
            <consortium name="RefSeq"/>
        </authorList>
    </citation>
    <scope>IDENTIFICATION</scope>
    <source>
        <tissue evidence="15">Whole organism</tissue>
    </source>
</reference>
<dbReference type="GeneID" id="108679945"/>
<evidence type="ECO:0000313" key="15">
    <source>
        <dbReference type="RefSeq" id="XP_018024178.1"/>
    </source>
</evidence>
<dbReference type="Pfam" id="PF25097">
    <property type="entry name" value="ARM_Cnot1"/>
    <property type="match status" value="1"/>
</dbReference>
<dbReference type="InterPro" id="IPR040398">
    <property type="entry name" value="Not1"/>
</dbReference>
<dbReference type="InterPro" id="IPR032191">
    <property type="entry name" value="CNOT1_CAF1_bind"/>
</dbReference>
<proteinExistence type="inferred from homology"/>
<organism evidence="14 15">
    <name type="scientific">Hyalella azteca</name>
    <name type="common">Amphipod</name>
    <dbReference type="NCBI Taxonomy" id="294128"/>
    <lineage>
        <taxon>Eukaryota</taxon>
        <taxon>Metazoa</taxon>
        <taxon>Ecdysozoa</taxon>
        <taxon>Arthropoda</taxon>
        <taxon>Crustacea</taxon>
        <taxon>Multicrustacea</taxon>
        <taxon>Malacostraca</taxon>
        <taxon>Eumalacostraca</taxon>
        <taxon>Peracarida</taxon>
        <taxon>Amphipoda</taxon>
        <taxon>Senticaudata</taxon>
        <taxon>Talitrida</taxon>
        <taxon>Talitroidea</taxon>
        <taxon>Hyalellidae</taxon>
        <taxon>Hyalella</taxon>
    </lineage>
</organism>
<dbReference type="Proteomes" id="UP000694843">
    <property type="component" value="Unplaced"/>
</dbReference>
<dbReference type="InterPro" id="IPR024557">
    <property type="entry name" value="CNOT1_dom_4"/>
</dbReference>
<dbReference type="CTD" id="5740252"/>
<dbReference type="GO" id="GO:0060090">
    <property type="term" value="F:molecular adaptor activity"/>
    <property type="evidence" value="ECO:0007669"/>
    <property type="project" value="TreeGrafter"/>
</dbReference>
<dbReference type="RefSeq" id="XP_018024178.1">
    <property type="nucleotide sequence ID" value="XM_018168689.2"/>
</dbReference>
<evidence type="ECO:0000256" key="3">
    <source>
        <dbReference type="ARBA" id="ARBA00023015"/>
    </source>
</evidence>
<dbReference type="CDD" id="cd20710">
    <property type="entry name" value="NOT1_connector"/>
    <property type="match status" value="1"/>
</dbReference>
<feature type="domain" description="CCR4-NOT transcription complex subunit 1 TTP binding" evidence="11">
    <location>
        <begin position="949"/>
        <end position="1113"/>
    </location>
</feature>
<dbReference type="GO" id="GO:0030015">
    <property type="term" value="C:CCR4-NOT core complex"/>
    <property type="evidence" value="ECO:0007669"/>
    <property type="project" value="InterPro"/>
</dbReference>
<sequence length="2689" mass="295298">MNLDSFEAALSRTVNLISSLNTANLNSNLQQIVDITTHFGAASEQHIYHTYLHQFQWSLHSVESRASSSIAKEKESLSLISSESSPGLLTTFLAKLSKLLPPAKFVAGLSFAILASPLVNKAPAVRGRHLQPSALCSFVPFTCLLRSAIKLSPLLEACLLLRLLSDATNPDHRTELSSLVLARVPAVLSPYSGPQAGGEDDLSDVWIECLHSLFIGLLEGCSLPITKASLPSTLPACPSSSTPSSLSSQLSLSFGDQLSSGNSASPLSFLLPSSVQQLPEVGSGVTSIVVPSDTLKGLLRVVQAKYPPSEAPLVLTPLISSDISSFRGAVHQYPSAVLSKFVNTSSDGQLFTNMADLILSETLMEQGPSCNATIEDCRKNLAALSRPAFTASSIARFLVTATRAHYNAHVRHDQVGLHLPSNPASLWSDKDKLGPNSNNPASRSENSSGNNSSNQTTTWNMDVVMQVIMELAPAPISAKEVIMKLDVKNFHVIDRTSLGMFVTATRRLSGAYARADQYPVDCLYRKWQNADEQLSLINAMLYCPDLFCFSDYPCTPVVVEMLKTVPELENKEVATWRSLNLIELLLSLENTQYSAVKALFSLARQNCPDVLLLGLVQSNTLMGGIKREMIAQLMPVFLEPHPNTAAVLQTAWFTPNNKNAVRQVMLQALSDWYMVQESDQTRLSRILDVAQDLKALSMLLNATAFPFVIDLACLAFRREFLKLDKWLNDKVQEHGEAFLSALVKFVQQRCPQLTCAPGTADDAPSPLPKASQLPHETLVTITQCLASFVRVVMNPELSESILTISQNSSRLAASRQRTNIPGLLGFPSQDPLSALSPGLKALSLAGGGAGAAGTTAGAPATSMFPGALGSTSLNSAANLTGSAGLGSGGVGLAGAPPPGSPSRGPLGVGAAVAAGGPSLVNNSHSSAVGSQLMPQHGPMDVSQIFELPAMVSKDVEDEANSFFQRIYNSPPNSTLSIKEVLELLKKFHESSVKKEREVYACMLRNLFEEYKFFPTYPHRELFTTAKLFGGIIDQGLVEFMALGVALRFVMEALQKPLNSKMYFFGILALDRFRSRLKEYPRYCSHIMAIDHFNSFPPHLAEWVRYGTQVSEPPTRSSGPVLPPEFEALDSGGGVSGTMFHQANSAVLPNNLLPPVAPSHPSMSSQHRLLTATGSGATPVKLNPPVVGNVGVPLTRPQSVVAVGNKPSIATTNIETLLVASEEKTIPLRQPTEQQNDKIAFIFNNLSQMNLAQKSEELLDVVSDDCWPWIAQYLVMKRASIEANFHNLYSNFLDALKLTSFTKLVIDETLRNIKVLFKLEKNSANFSDKSLLKNLGHWLGLLTLAKNKPILHIDINFKSLLIEAYLKGTQEMQYVVPFVTKVLESCGKSKVFKPPNPWTMSLMNILAEIHALQDMKLHLKFEIEVLCNKLEITVDSLKPKTVLQEATSLSIREYQLGPQNPPNFGGHMSVTTPGAVDAMSEVAAVLARGKRAESTPLLPTMPTFPNQSFLTGTISVSEGVGIPSGQGSSSAGATPTPQTVLSQVGMTCTQATPVPYHLHAAGQLGSGSATPAPIVALMPASDKTFAYADINVTTLRGLEQHISLNNIPLLVELGNPAQLKTLVREAIEIAVQELLSVVMERNIKIAMSTAETLVKKDFALDPDETHLRAAAHMMVRYLTASMVMITSKDYLASTVSKSIRQKLTPTFTRGNTVAQAAQIEQLANAITVENMAITCAFIQKTSAEKAVMEMEKRLNQEYEVRKLARAENRHYCDTAALTYQAERMPEQMRLKVGRVTHQQMSVYEDFGRHIPGFSPTSDQEVSTTLLPKALTVPYVLEESQAFLLLTERFGVDIEQTIQAFNTVTPDSPVAVMLHNILTMLGHIRTNREFNSIPILLKKCMEHLLEGTRELPTDPELNPLVVKFRDIHLLLLKTIADPRVYGVQWTTKTITKVWNEMRDDVKLNVDVVDWLLRSSLFHVPTFDELLARSIEEQRNLLPLFFAMQIVQVYLVEDSQGVLSESDLQQTLDLMIRLCQTRHAPDSLVALLEALRMKHDLASSAGDRNSAAVVVANQQNPVAVPLAAPTAVSAAMPTAAALAAVVAANQQPNTSVTNFTSSMHFQSGVNQARDFNDPAGLQDKTEVLLREWINLYHAPTAGPGSATAFTHFVKQMNLHGFLKTDELITRFFRNCVSFCRDVCIRSLSEQQQAQQSANGSQIPSTTIAAVNISQYRNKCFQHVDPFVRLVALLIKHSGEANNPSTKINLLNKVLGLVCGIIFHDIESSNTEFYQLPYHRILIMLFLELNAPEPVLETINVSVLMAFTQTLHLLRPSKCAGFAYAWLEIVSHRVFIGRMLAITPQPKGWAMYSMLLNDLFKFLAPYLRNAQLAKPLTKLYKGTLRVLLVLLHDFPEFLCEYHYDFCDAIPPNCIQMRNLILSAFPRNMRLPDPFTPNLKVDMLPEIAVSPKMHCDVFSYITPVELRSNLDSYLKNRTPVTFLTELRGYLQASPNSSLGTNQPGDDGMRYNIQSLNALVVYVGMQAITQIQSKGQTPSMSTIAHSAHMDIFQNLAVDMDTEGRYLFLNAIANQLRFPNSHTHYFSCTLLYLFAEANTEAIQEQITRVLLERLIVNRPHPWGLLITFIELIKNSTYKFWSHEFVKCAPEIEKLFESVARSCMVNKLGSSTVAGGQSVDA</sequence>
<dbReference type="InterPro" id="IPR032194">
    <property type="entry name" value="CNOT1_HEAT"/>
</dbReference>
<gene>
    <name evidence="15" type="primary">LOC108679945</name>
</gene>
<evidence type="ECO:0000256" key="4">
    <source>
        <dbReference type="ARBA" id="ARBA00023163"/>
    </source>
</evidence>
<comment type="similarity">
    <text evidence="6">Belongs to the CNOT1 family.</text>
</comment>
<evidence type="ECO:0000259" key="12">
    <source>
        <dbReference type="Pfam" id="PF16418"/>
    </source>
</evidence>
<dbReference type="OrthoDB" id="1933107at2759"/>
<dbReference type="GO" id="GO:0017148">
    <property type="term" value="P:negative regulation of translation"/>
    <property type="evidence" value="ECO:0007669"/>
    <property type="project" value="InterPro"/>
</dbReference>
<evidence type="ECO:0000259" key="10">
    <source>
        <dbReference type="Pfam" id="PF16415"/>
    </source>
</evidence>
<dbReference type="InterPro" id="IPR055454">
    <property type="entry name" value="CNOT1-like_NOT1_connector"/>
</dbReference>
<comment type="subcellular location">
    <subcellularLocation>
        <location evidence="1">Nucleus</location>
    </subcellularLocation>
</comment>
<evidence type="ECO:0000256" key="5">
    <source>
        <dbReference type="ARBA" id="ARBA00023242"/>
    </source>
</evidence>
<dbReference type="Pfam" id="PF16418">
    <property type="entry name" value="CNOT1_HEAT"/>
    <property type="match status" value="1"/>
</dbReference>
<dbReference type="Pfam" id="PF16417">
    <property type="entry name" value="CNOT1_TTP_bind"/>
    <property type="match status" value="1"/>
</dbReference>
<dbReference type="PANTHER" id="PTHR13162">
    <property type="entry name" value="CCR4-NOT TRANSCRIPTION COMPLEX"/>
    <property type="match status" value="1"/>
</dbReference>
<dbReference type="Gene3D" id="1.25.40.790">
    <property type="match status" value="1"/>
</dbReference>
<keyword evidence="14" id="KW-1185">Reference proteome</keyword>
<dbReference type="FunFam" id="1.25.40.180:FF:000012">
    <property type="entry name" value="Ccr4-Not transcription complex subunit"/>
    <property type="match status" value="1"/>
</dbReference>
<accession>A0A8B7PDK1</accession>
<keyword evidence="4" id="KW-0804">Transcription</keyword>
<evidence type="ECO:0000259" key="8">
    <source>
        <dbReference type="Pfam" id="PF04054"/>
    </source>
</evidence>
<evidence type="ECO:0000259" key="11">
    <source>
        <dbReference type="Pfam" id="PF16417"/>
    </source>
</evidence>
<evidence type="ECO:0000256" key="2">
    <source>
        <dbReference type="ARBA" id="ARBA00022491"/>
    </source>
</evidence>
<dbReference type="Pfam" id="PF12842">
    <property type="entry name" value="DUF3819"/>
    <property type="match status" value="1"/>
</dbReference>
<name>A0A8B7PDK1_HYAAZ</name>
<dbReference type="FunFam" id="1.25.40.800:FF:000001">
    <property type="entry name" value="CCR4-NOT transcription complex subunit 1"/>
    <property type="match status" value="1"/>
</dbReference>
<feature type="domain" description="CCR4-Not complex component Not1 C-terminal" evidence="8">
    <location>
        <begin position="2299"/>
        <end position="2668"/>
    </location>
</feature>
<feature type="domain" description="CCR4-NOT transcription complex subunit 1-like NOT1 connector" evidence="13">
    <location>
        <begin position="1851"/>
        <end position="2050"/>
    </location>
</feature>
<dbReference type="GO" id="GO:0005634">
    <property type="term" value="C:nucleus"/>
    <property type="evidence" value="ECO:0007669"/>
    <property type="project" value="UniProtKB-SubCell"/>
</dbReference>
<feature type="domain" description="CCR4-NOT transcription complex subunit 1" evidence="9">
    <location>
        <begin position="1617"/>
        <end position="1764"/>
    </location>
</feature>
<dbReference type="Gene3D" id="1.25.40.840">
    <property type="entry name" value="CCR4-NOT transcription complex subunit 1 TTP binding domain"/>
    <property type="match status" value="1"/>
</dbReference>
<dbReference type="GO" id="GO:0000289">
    <property type="term" value="P:nuclear-transcribed mRNA poly(A) tail shortening"/>
    <property type="evidence" value="ECO:0007669"/>
    <property type="project" value="UniProtKB-ARBA"/>
</dbReference>
<dbReference type="InterPro" id="IPR038535">
    <property type="entry name" value="CNOT1_TTP_bind_sf"/>
</dbReference>
<evidence type="ECO:0000313" key="14">
    <source>
        <dbReference type="Proteomes" id="UP000694843"/>
    </source>
</evidence>
<feature type="domain" description="CCR4-NOT transcription complex subunit 1 HEAT repeat" evidence="12">
    <location>
        <begin position="627"/>
        <end position="785"/>
    </location>
</feature>
<evidence type="ECO:0000259" key="13">
    <source>
        <dbReference type="Pfam" id="PF25097"/>
    </source>
</evidence>
<dbReference type="PANTHER" id="PTHR13162:SF8">
    <property type="entry name" value="CCR4-NOT TRANSCRIPTION COMPLEX SUBUNIT 1"/>
    <property type="match status" value="1"/>
</dbReference>
<dbReference type="InterPro" id="IPR032193">
    <property type="entry name" value="CNOT1_TTP_bind"/>
</dbReference>
<protein>
    <submittedName>
        <fullName evidence="15">CCR4-NOT transcription complex subunit 1 isoform X1</fullName>
    </submittedName>
</protein>
<dbReference type="Gene3D" id="1.25.40.800">
    <property type="match status" value="1"/>
</dbReference>
<feature type="compositionally biased region" description="Low complexity" evidence="7">
    <location>
        <begin position="442"/>
        <end position="454"/>
    </location>
</feature>
<dbReference type="InterPro" id="IPR007196">
    <property type="entry name" value="CCR4-Not_Not1_C"/>
</dbReference>
<keyword evidence="2" id="KW-0678">Repressor</keyword>
<dbReference type="Pfam" id="PF04054">
    <property type="entry name" value="Not1"/>
    <property type="match status" value="1"/>
</dbReference>
<feature type="domain" description="CCR4-NOT transcription complex subunit 1 CAF1-binding" evidence="10">
    <location>
        <begin position="1228"/>
        <end position="1446"/>
    </location>
</feature>
<dbReference type="KEGG" id="hazt:108679945"/>
<evidence type="ECO:0000256" key="6">
    <source>
        <dbReference type="ARBA" id="ARBA00025717"/>
    </source>
</evidence>
<evidence type="ECO:0000256" key="7">
    <source>
        <dbReference type="SAM" id="MobiDB-lite"/>
    </source>
</evidence>
<dbReference type="OMA" id="VECHYQL"/>
<keyword evidence="3" id="KW-0805">Transcription regulation</keyword>
<keyword evidence="5" id="KW-0539">Nucleus</keyword>
<dbReference type="FunFam" id="1.25.40.840:FF:000001">
    <property type="entry name" value="Ccr4-not transcription complex subunit 1 isoform"/>
    <property type="match status" value="1"/>
</dbReference>
<evidence type="ECO:0000259" key="9">
    <source>
        <dbReference type="Pfam" id="PF12842"/>
    </source>
</evidence>
<dbReference type="FunFam" id="1.25.40.790:FF:000001">
    <property type="entry name" value="Ccr4-not transcription complex subunit 1 isoform"/>
    <property type="match status" value="1"/>
</dbReference>
<evidence type="ECO:0000256" key="1">
    <source>
        <dbReference type="ARBA" id="ARBA00004123"/>
    </source>
</evidence>
<dbReference type="Gene3D" id="1.25.40.180">
    <property type="match status" value="1"/>
</dbReference>
<dbReference type="Pfam" id="PF16415">
    <property type="entry name" value="CNOT1_CAF1_bind"/>
    <property type="match status" value="1"/>
</dbReference>
<dbReference type="GO" id="GO:0000932">
    <property type="term" value="C:P-body"/>
    <property type="evidence" value="ECO:0007669"/>
    <property type="project" value="TreeGrafter"/>
</dbReference>